<protein>
    <recommendedName>
        <fullName evidence="1">F-box associated beta-propeller type 1 domain-containing protein</fullName>
    </recommendedName>
</protein>
<proteinExistence type="predicted"/>
<reference evidence="3" key="1">
    <citation type="journal article" date="2013" name="Nat. Genet.">
        <title>The Capsella rubella genome and the genomic consequences of rapid mating system evolution.</title>
        <authorList>
            <person name="Slotte T."/>
            <person name="Hazzouri K.M."/>
            <person name="Agren J.A."/>
            <person name="Koenig D."/>
            <person name="Maumus F."/>
            <person name="Guo Y.L."/>
            <person name="Steige K."/>
            <person name="Platts A.E."/>
            <person name="Escobar J.S."/>
            <person name="Newman L.K."/>
            <person name="Wang W."/>
            <person name="Mandakova T."/>
            <person name="Vello E."/>
            <person name="Smith L.M."/>
            <person name="Henz S.R."/>
            <person name="Steffen J."/>
            <person name="Takuno S."/>
            <person name="Brandvain Y."/>
            <person name="Coop G."/>
            <person name="Andolfatto P."/>
            <person name="Hu T.T."/>
            <person name="Blanchette M."/>
            <person name="Clark R.M."/>
            <person name="Quesneville H."/>
            <person name="Nordborg M."/>
            <person name="Gaut B.S."/>
            <person name="Lysak M.A."/>
            <person name="Jenkins J."/>
            <person name="Grimwood J."/>
            <person name="Chapman J."/>
            <person name="Prochnik S."/>
            <person name="Shu S."/>
            <person name="Rokhsar D."/>
            <person name="Schmutz J."/>
            <person name="Weigel D."/>
            <person name="Wright S.I."/>
        </authorList>
    </citation>
    <scope>NUCLEOTIDE SEQUENCE [LARGE SCALE GENOMIC DNA]</scope>
    <source>
        <strain evidence="3">cv. Monte Gargano</strain>
    </source>
</reference>
<dbReference type="InterPro" id="IPR006527">
    <property type="entry name" value="F-box-assoc_dom_typ1"/>
</dbReference>
<dbReference type="AlphaFoldDB" id="R0F9X1"/>
<dbReference type="STRING" id="81985.R0F9X1"/>
<feature type="domain" description="F-box associated beta-propeller type 1" evidence="1">
    <location>
        <begin position="22"/>
        <end position="339"/>
    </location>
</feature>
<evidence type="ECO:0000313" key="3">
    <source>
        <dbReference type="Proteomes" id="UP000029121"/>
    </source>
</evidence>
<dbReference type="Pfam" id="PF07734">
    <property type="entry name" value="FBA_1"/>
    <property type="match status" value="1"/>
</dbReference>
<dbReference type="EMBL" id="KB870811">
    <property type="protein sequence ID" value="EOA18802.1"/>
    <property type="molecule type" value="Genomic_DNA"/>
</dbReference>
<dbReference type="NCBIfam" id="TIGR01640">
    <property type="entry name" value="F_box_assoc_1"/>
    <property type="match status" value="1"/>
</dbReference>
<organism evidence="2 3">
    <name type="scientific">Capsella rubella</name>
    <dbReference type="NCBI Taxonomy" id="81985"/>
    <lineage>
        <taxon>Eukaryota</taxon>
        <taxon>Viridiplantae</taxon>
        <taxon>Streptophyta</taxon>
        <taxon>Embryophyta</taxon>
        <taxon>Tracheophyta</taxon>
        <taxon>Spermatophyta</taxon>
        <taxon>Magnoliopsida</taxon>
        <taxon>eudicotyledons</taxon>
        <taxon>Gunneridae</taxon>
        <taxon>Pentapetalae</taxon>
        <taxon>rosids</taxon>
        <taxon>malvids</taxon>
        <taxon>Brassicales</taxon>
        <taxon>Brassicaceae</taxon>
        <taxon>Camelineae</taxon>
        <taxon>Capsella</taxon>
    </lineage>
</organism>
<name>R0F9X1_9BRAS</name>
<dbReference type="PANTHER" id="PTHR47993:SF37">
    <property type="entry name" value="F-BOX ASSOCIATED UBIQUITINATION EFFECTOR FAMILY PROTEIN"/>
    <property type="match status" value="1"/>
</dbReference>
<evidence type="ECO:0000259" key="1">
    <source>
        <dbReference type="Pfam" id="PF07734"/>
    </source>
</evidence>
<dbReference type="InterPro" id="IPR017451">
    <property type="entry name" value="F-box-assoc_interact_dom"/>
</dbReference>
<evidence type="ECO:0000313" key="2">
    <source>
        <dbReference type="EMBL" id="EOA18802.1"/>
    </source>
</evidence>
<dbReference type="InterPro" id="IPR050233">
    <property type="entry name" value="A_thaliana_F-box"/>
</dbReference>
<gene>
    <name evidence="2" type="ORF">CARUB_v10007423mg</name>
</gene>
<accession>R0F9X1</accession>
<sequence>MATMMISDLPKDLIEEILSRTMMISVMPHKLYLTGVGVDDVDPSVEVKGQLTFLYKQVNIREVMHFEGLLLCILKDTTRVVVWNPYLRQTRWIKLRYSDHPYNISYAVGYEDKESGRRTVKLFRFLHNFNRFSHRFNSISAMQFFGYEIYDFDSGLWTSFNVDPYWGVRCCGNGVSLKGNTYWCAIEIDSIDFIKHIICFDFKRERFGPLLPLPCGARFPSVTLSCIKNEKLAALYAKYASDDYEFDIWITTKIEVEMVSWSKFLRIDASPNIVFPRTFFVDEKKKVFMGFDHRDYANTYIIINGEAKYIRKLDLEIPPPEGLYFREPLCSYVPSSVQIKNLTRGKRIEKCRFAKNRL</sequence>
<dbReference type="Proteomes" id="UP000029121">
    <property type="component" value="Unassembled WGS sequence"/>
</dbReference>
<keyword evidence="3" id="KW-1185">Reference proteome</keyword>
<dbReference type="PANTHER" id="PTHR47993">
    <property type="entry name" value="OS09G0372900 PROTEIN-RELATED"/>
    <property type="match status" value="1"/>
</dbReference>